<sequence>MSSAAHAVSLTARRSARFVAWARAWRAGLVPFDDALDTITTDEEHLAVEVPGTWTELPLREAMPHLSRLHPDEIRLALPAPGDPGGLGPGELTGAALLAGEAVLAGTIGFVPSVREHTSGSGMTFAIVCWTAYPLPQTVAHGPKPTVRQADAELSQALAATTEELARLDVARWRPELAGALTALRRPTEVVDLPEGYEAAARRLYARATMLDQVVALAGDSAPGGAINAFEAQRRDEALRPLGAACRLALVTACNSPLTSVS</sequence>
<protein>
    <submittedName>
        <fullName evidence="1">Uncharacterized protein</fullName>
    </submittedName>
</protein>
<gene>
    <name evidence="1" type="ORF">F4553_002577</name>
</gene>
<reference evidence="1 2" key="1">
    <citation type="submission" date="2020-08" db="EMBL/GenBank/DDBJ databases">
        <title>Sequencing the genomes of 1000 actinobacteria strains.</title>
        <authorList>
            <person name="Klenk H.-P."/>
        </authorList>
    </citation>
    <scope>NUCLEOTIDE SEQUENCE [LARGE SCALE GENOMIC DNA]</scope>
    <source>
        <strain evidence="1 2">DSM 45362</strain>
    </source>
</reference>
<dbReference type="EMBL" id="JACHMN010000002">
    <property type="protein sequence ID" value="MBB5869198.1"/>
    <property type="molecule type" value="Genomic_DNA"/>
</dbReference>
<dbReference type="RefSeq" id="WP_184835670.1">
    <property type="nucleotide sequence ID" value="NZ_JACHMN010000002.1"/>
</dbReference>
<keyword evidence="2" id="KW-1185">Reference proteome</keyword>
<comment type="caution">
    <text evidence="1">The sequence shown here is derived from an EMBL/GenBank/DDBJ whole genome shotgun (WGS) entry which is preliminary data.</text>
</comment>
<name>A0A841BP94_9ACTN</name>
<dbReference type="Proteomes" id="UP000587527">
    <property type="component" value="Unassembled WGS sequence"/>
</dbReference>
<evidence type="ECO:0000313" key="2">
    <source>
        <dbReference type="Proteomes" id="UP000587527"/>
    </source>
</evidence>
<accession>A0A841BP94</accession>
<proteinExistence type="predicted"/>
<dbReference type="AlphaFoldDB" id="A0A841BP94"/>
<evidence type="ECO:0000313" key="1">
    <source>
        <dbReference type="EMBL" id="MBB5869198.1"/>
    </source>
</evidence>
<organism evidence="1 2">
    <name type="scientific">Allocatelliglobosispora scoriae</name>
    <dbReference type="NCBI Taxonomy" id="643052"/>
    <lineage>
        <taxon>Bacteria</taxon>
        <taxon>Bacillati</taxon>
        <taxon>Actinomycetota</taxon>
        <taxon>Actinomycetes</taxon>
        <taxon>Micromonosporales</taxon>
        <taxon>Micromonosporaceae</taxon>
        <taxon>Allocatelliglobosispora</taxon>
    </lineage>
</organism>